<organism evidence="1 2">
    <name type="scientific">Corynebacterium rouxii</name>
    <dbReference type="NCBI Taxonomy" id="2719119"/>
    <lineage>
        <taxon>Bacteria</taxon>
        <taxon>Bacillati</taxon>
        <taxon>Actinomycetota</taxon>
        <taxon>Actinomycetes</taxon>
        <taxon>Mycobacteriales</taxon>
        <taxon>Corynebacteriaceae</taxon>
        <taxon>Corynebacterium</taxon>
    </lineage>
</organism>
<accession>A0A6I8MH02</accession>
<dbReference type="AlphaFoldDB" id="A0A6I8MH02"/>
<evidence type="ECO:0000313" key="1">
    <source>
        <dbReference type="EMBL" id="VZH85322.1"/>
    </source>
</evidence>
<evidence type="ECO:0008006" key="3">
    <source>
        <dbReference type="Google" id="ProtNLM"/>
    </source>
</evidence>
<dbReference type="EMBL" id="LR738855">
    <property type="protein sequence ID" value="VZH85322.1"/>
    <property type="molecule type" value="Genomic_DNA"/>
</dbReference>
<evidence type="ECO:0000313" key="2">
    <source>
        <dbReference type="Proteomes" id="UP000423525"/>
    </source>
</evidence>
<dbReference type="RefSeq" id="WP_155872899.1">
    <property type="nucleotide sequence ID" value="NZ_CP168248.1"/>
</dbReference>
<proteinExistence type="predicted"/>
<dbReference type="Proteomes" id="UP000423525">
    <property type="component" value="Chromosome"/>
</dbReference>
<name>A0A6I8MH02_9CORY</name>
<sequence length="100" mass="11558">MSRIDDEFERLCGGRDLNAFDREAVMAVAGLTVKVRDARDAVEREGLFIDDGRGFPVEHPALVIEKRCSAEIRGWVKDRPDLFGERKQKRERKRPEFKVV</sequence>
<gene>
    <name evidence="1" type="ORF">FRC0190_01287</name>
</gene>
<dbReference type="KEGG" id="crf:FRC0190_01287"/>
<reference evidence="1 2" key="1">
    <citation type="submission" date="2019-11" db="EMBL/GenBank/DDBJ databases">
        <authorList>
            <person name="Brisse S."/>
        </authorList>
    </citation>
    <scope>NUCLEOTIDE SEQUENCE [LARGE SCALE GENOMIC DNA]</scope>
    <source>
        <strain evidence="1">FRC0190</strain>
    </source>
</reference>
<protein>
    <recommendedName>
        <fullName evidence="3">Terminase</fullName>
    </recommendedName>
</protein>